<organism evidence="2">
    <name type="scientific">marine sediment metagenome</name>
    <dbReference type="NCBI Taxonomy" id="412755"/>
    <lineage>
        <taxon>unclassified sequences</taxon>
        <taxon>metagenomes</taxon>
        <taxon>ecological metagenomes</taxon>
    </lineage>
</organism>
<name>X1PFV3_9ZZZZ</name>
<sequence length="29" mass="3204">PKKFEFVGSIPKTGSGKIDRQRLKGGMQI</sequence>
<dbReference type="SUPFAM" id="SSF56801">
    <property type="entry name" value="Acetyl-CoA synthetase-like"/>
    <property type="match status" value="1"/>
</dbReference>
<evidence type="ECO:0008006" key="3">
    <source>
        <dbReference type="Google" id="ProtNLM"/>
    </source>
</evidence>
<evidence type="ECO:0000313" key="2">
    <source>
        <dbReference type="EMBL" id="GAI55182.1"/>
    </source>
</evidence>
<dbReference type="EMBL" id="BARV01039214">
    <property type="protein sequence ID" value="GAI55182.1"/>
    <property type="molecule type" value="Genomic_DNA"/>
</dbReference>
<gene>
    <name evidence="2" type="ORF">S06H3_60174</name>
</gene>
<dbReference type="Gene3D" id="3.30.300.30">
    <property type="match status" value="1"/>
</dbReference>
<dbReference type="InterPro" id="IPR045851">
    <property type="entry name" value="AMP-bd_C_sf"/>
</dbReference>
<dbReference type="AlphaFoldDB" id="X1PFV3"/>
<feature type="region of interest" description="Disordered" evidence="1">
    <location>
        <begin position="1"/>
        <end position="29"/>
    </location>
</feature>
<proteinExistence type="predicted"/>
<evidence type="ECO:0000256" key="1">
    <source>
        <dbReference type="SAM" id="MobiDB-lite"/>
    </source>
</evidence>
<feature type="non-terminal residue" evidence="2">
    <location>
        <position position="1"/>
    </location>
</feature>
<reference evidence="2" key="1">
    <citation type="journal article" date="2014" name="Front. Microbiol.">
        <title>High frequency of phylogenetically diverse reductive dehalogenase-homologous genes in deep subseafloor sedimentary metagenomes.</title>
        <authorList>
            <person name="Kawai M."/>
            <person name="Futagami T."/>
            <person name="Toyoda A."/>
            <person name="Takaki Y."/>
            <person name="Nishi S."/>
            <person name="Hori S."/>
            <person name="Arai W."/>
            <person name="Tsubouchi T."/>
            <person name="Morono Y."/>
            <person name="Uchiyama I."/>
            <person name="Ito T."/>
            <person name="Fujiyama A."/>
            <person name="Inagaki F."/>
            <person name="Takami H."/>
        </authorList>
    </citation>
    <scope>NUCLEOTIDE SEQUENCE</scope>
    <source>
        <strain evidence="2">Expedition CK06-06</strain>
    </source>
</reference>
<protein>
    <recommendedName>
        <fullName evidence="3">AMP-binding enzyme C-terminal domain-containing protein</fullName>
    </recommendedName>
</protein>
<accession>X1PFV3</accession>
<comment type="caution">
    <text evidence="2">The sequence shown here is derived from an EMBL/GenBank/DDBJ whole genome shotgun (WGS) entry which is preliminary data.</text>
</comment>